<accession>M2RL52</accession>
<dbReference type="InterPro" id="IPR036047">
    <property type="entry name" value="F-box-like_dom_sf"/>
</dbReference>
<dbReference type="OrthoDB" id="2742110at2759"/>
<protein>
    <recommendedName>
        <fullName evidence="1">F-box domain-containing protein</fullName>
    </recommendedName>
</protein>
<keyword evidence="3" id="KW-1185">Reference proteome</keyword>
<dbReference type="EMBL" id="KB445793">
    <property type="protein sequence ID" value="EMD39541.1"/>
    <property type="molecule type" value="Genomic_DNA"/>
</dbReference>
<feature type="domain" description="F-box" evidence="1">
    <location>
        <begin position="80"/>
        <end position="118"/>
    </location>
</feature>
<gene>
    <name evidence="2" type="ORF">CERSUDRAFT_71441</name>
</gene>
<name>M2RL52_CERS8</name>
<sequence>MSSTLEVGPSSSPSSSKRCIAYLIPNCWFILSLTTWVLHLCRWIRHILHDGSEVLASEPRKEDDSYNIRIPPPVQRWNLDILDCVMQHLSASDLAAAASVCRDWALAARVTLYAQIYFDTDLDNATLLARTMRGTPCLLPLVRSISICVGLPERADVDWLQLLPTNTVHTFCIKQLGDEDEDNLATSILSAPFIRNVRHLTCFALPHLESLRLWASFPVDEIQSISVPSKLTHLHMSLYNYSIFVLRVLAVLGPQLEDFELFVNCRHPIREQIPEFFGALERHAHHIRRLSIRSIHVPRRPYLDSIAHILPSLEDLHVGPGTYSSALLNNLPLHVRRLSLDHDYSIPQFPFKALKKLISRAGRGECRLESVAIYLRWNHSDMAPYTSLEGMCKKRGIEFEVKIWSKGMQSKGFYD</sequence>
<dbReference type="STRING" id="914234.M2RL52"/>
<dbReference type="AlphaFoldDB" id="M2RL52"/>
<dbReference type="HOGENOM" id="CLU_662215_0_0_1"/>
<evidence type="ECO:0000313" key="2">
    <source>
        <dbReference type="EMBL" id="EMD39541.1"/>
    </source>
</evidence>
<dbReference type="Pfam" id="PF12937">
    <property type="entry name" value="F-box-like"/>
    <property type="match status" value="1"/>
</dbReference>
<evidence type="ECO:0000259" key="1">
    <source>
        <dbReference type="Pfam" id="PF12937"/>
    </source>
</evidence>
<dbReference type="InterPro" id="IPR001810">
    <property type="entry name" value="F-box_dom"/>
</dbReference>
<evidence type="ECO:0000313" key="3">
    <source>
        <dbReference type="Proteomes" id="UP000016930"/>
    </source>
</evidence>
<dbReference type="Proteomes" id="UP000016930">
    <property type="component" value="Unassembled WGS sequence"/>
</dbReference>
<dbReference type="SUPFAM" id="SSF81383">
    <property type="entry name" value="F-box domain"/>
    <property type="match status" value="1"/>
</dbReference>
<organism evidence="2 3">
    <name type="scientific">Ceriporiopsis subvermispora (strain B)</name>
    <name type="common">White-rot fungus</name>
    <name type="synonym">Gelatoporia subvermispora</name>
    <dbReference type="NCBI Taxonomy" id="914234"/>
    <lineage>
        <taxon>Eukaryota</taxon>
        <taxon>Fungi</taxon>
        <taxon>Dikarya</taxon>
        <taxon>Basidiomycota</taxon>
        <taxon>Agaricomycotina</taxon>
        <taxon>Agaricomycetes</taxon>
        <taxon>Polyporales</taxon>
        <taxon>Gelatoporiaceae</taxon>
        <taxon>Gelatoporia</taxon>
    </lineage>
</organism>
<proteinExistence type="predicted"/>
<reference evidence="2 3" key="1">
    <citation type="journal article" date="2012" name="Proc. Natl. Acad. Sci. U.S.A.">
        <title>Comparative genomics of Ceriporiopsis subvermispora and Phanerochaete chrysosporium provide insight into selective ligninolysis.</title>
        <authorList>
            <person name="Fernandez-Fueyo E."/>
            <person name="Ruiz-Duenas F.J."/>
            <person name="Ferreira P."/>
            <person name="Floudas D."/>
            <person name="Hibbett D.S."/>
            <person name="Canessa P."/>
            <person name="Larrondo L.F."/>
            <person name="James T.Y."/>
            <person name="Seelenfreund D."/>
            <person name="Lobos S."/>
            <person name="Polanco R."/>
            <person name="Tello M."/>
            <person name="Honda Y."/>
            <person name="Watanabe T."/>
            <person name="Watanabe T."/>
            <person name="Ryu J.S."/>
            <person name="Kubicek C.P."/>
            <person name="Schmoll M."/>
            <person name="Gaskell J."/>
            <person name="Hammel K.E."/>
            <person name="St John F.J."/>
            <person name="Vanden Wymelenberg A."/>
            <person name="Sabat G."/>
            <person name="Splinter BonDurant S."/>
            <person name="Syed K."/>
            <person name="Yadav J.S."/>
            <person name="Doddapaneni H."/>
            <person name="Subramanian V."/>
            <person name="Lavin J.L."/>
            <person name="Oguiza J.A."/>
            <person name="Perez G."/>
            <person name="Pisabarro A.G."/>
            <person name="Ramirez L."/>
            <person name="Santoyo F."/>
            <person name="Master E."/>
            <person name="Coutinho P.M."/>
            <person name="Henrissat B."/>
            <person name="Lombard V."/>
            <person name="Magnuson J.K."/>
            <person name="Kuees U."/>
            <person name="Hori C."/>
            <person name="Igarashi K."/>
            <person name="Samejima M."/>
            <person name="Held B.W."/>
            <person name="Barry K.W."/>
            <person name="LaButti K.M."/>
            <person name="Lapidus A."/>
            <person name="Lindquist E.A."/>
            <person name="Lucas S.M."/>
            <person name="Riley R."/>
            <person name="Salamov A.A."/>
            <person name="Hoffmeister D."/>
            <person name="Schwenk D."/>
            <person name="Hadar Y."/>
            <person name="Yarden O."/>
            <person name="de Vries R.P."/>
            <person name="Wiebenga A."/>
            <person name="Stenlid J."/>
            <person name="Eastwood D."/>
            <person name="Grigoriev I.V."/>
            <person name="Berka R.M."/>
            <person name="Blanchette R.A."/>
            <person name="Kersten P."/>
            <person name="Martinez A.T."/>
            <person name="Vicuna R."/>
            <person name="Cullen D."/>
        </authorList>
    </citation>
    <scope>NUCLEOTIDE SEQUENCE [LARGE SCALE GENOMIC DNA]</scope>
    <source>
        <strain evidence="2 3">B</strain>
    </source>
</reference>